<dbReference type="Proteomes" id="UP000829069">
    <property type="component" value="Chromosome"/>
</dbReference>
<name>A0ABY3W7E5_9MICC</name>
<protein>
    <recommendedName>
        <fullName evidence="5">Secreted protein</fullName>
    </recommendedName>
</protein>
<evidence type="ECO:0000313" key="4">
    <source>
        <dbReference type="Proteomes" id="UP000829069"/>
    </source>
</evidence>
<gene>
    <name evidence="3" type="ORF">MNQ99_02340</name>
</gene>
<evidence type="ECO:0000256" key="1">
    <source>
        <dbReference type="SAM" id="MobiDB-lite"/>
    </source>
</evidence>
<feature type="compositionally biased region" description="Basic residues" evidence="1">
    <location>
        <begin position="223"/>
        <end position="232"/>
    </location>
</feature>
<evidence type="ECO:0000313" key="3">
    <source>
        <dbReference type="EMBL" id="UNK46228.1"/>
    </source>
</evidence>
<keyword evidence="2" id="KW-1133">Transmembrane helix</keyword>
<reference evidence="3 4" key="1">
    <citation type="submission" date="2022-03" db="EMBL/GenBank/DDBJ databases">
        <title>Isotopic signatures of nitrous oxide derived from detoxification processes.</title>
        <authorList>
            <person name="Behrendt U."/>
            <person name="Buchen C."/>
            <person name="Well R."/>
            <person name="Ulrich A."/>
            <person name="Rohe L."/>
            <person name="Kolb S."/>
            <person name="Schloter M."/>
            <person name="Horn M.A."/>
            <person name="Augustin J."/>
        </authorList>
    </citation>
    <scope>NUCLEOTIDE SEQUENCE [LARGE SCALE GENOMIC DNA]</scope>
    <source>
        <strain evidence="3 4">S4-C24</strain>
    </source>
</reference>
<evidence type="ECO:0008006" key="5">
    <source>
        <dbReference type="Google" id="ProtNLM"/>
    </source>
</evidence>
<sequence>MPLTPATASSGSFLADMVLQILLFTGITMLCVGTAAAVGLWLVIRRIRRSRRLRNGLRRGTLTVHSYTKDDAGRRLARHRLGLQRSAEATERALAAAFAEGRPVGELPLVAGRLQAASRSLDEQLKLAEGEPEPGVKRSLAASLTGRTEQLNKLSGELRQHLMEAGYSADAEQLELANRHLSREVEALNAWSSSYRGTSDGHGTVVPPRGWLYVQPRRQSAPAKRRPNPSRS</sequence>
<accession>A0ABY3W7E5</accession>
<keyword evidence="4" id="KW-1185">Reference proteome</keyword>
<keyword evidence="2" id="KW-0812">Transmembrane</keyword>
<dbReference type="EMBL" id="CP093326">
    <property type="protein sequence ID" value="UNK46228.1"/>
    <property type="molecule type" value="Genomic_DNA"/>
</dbReference>
<dbReference type="RefSeq" id="WP_241914293.1">
    <property type="nucleotide sequence ID" value="NZ_CP093326.1"/>
</dbReference>
<keyword evidence="2" id="KW-0472">Membrane</keyword>
<proteinExistence type="predicted"/>
<organism evidence="3 4">
    <name type="scientific">Arthrobacter sulfonylureivorans</name>
    <dbReference type="NCBI Taxonomy" id="2486855"/>
    <lineage>
        <taxon>Bacteria</taxon>
        <taxon>Bacillati</taxon>
        <taxon>Actinomycetota</taxon>
        <taxon>Actinomycetes</taxon>
        <taxon>Micrococcales</taxon>
        <taxon>Micrococcaceae</taxon>
        <taxon>Arthrobacter</taxon>
    </lineage>
</organism>
<feature type="transmembrane region" description="Helical" evidence="2">
    <location>
        <begin position="20"/>
        <end position="44"/>
    </location>
</feature>
<evidence type="ECO:0000256" key="2">
    <source>
        <dbReference type="SAM" id="Phobius"/>
    </source>
</evidence>
<feature type="region of interest" description="Disordered" evidence="1">
    <location>
        <begin position="193"/>
        <end position="232"/>
    </location>
</feature>